<evidence type="ECO:0000313" key="2">
    <source>
        <dbReference type="EMBL" id="KAJ7314370.1"/>
    </source>
</evidence>
<sequence length="216" mass="23505">MSDSDSTKPLLSDVEANLGPAPEGHSYSQTEHLCARCSDHLDSSRDYTSELLKFTWRLILILTAIFLASTVFSLLVAQMTEGGPSVISIFVVIWTQVTIAVLGLLLYFGRRPQHKLGRIGVQVHILCVLALSWIPLIVGLLATNSRVCWWGGATCGLFTSAHVFVWFLVIVLFGAAYATYRRAVKMHGSALVPLPSPPMVPAWRIASLGGEGGIKI</sequence>
<proteinExistence type="predicted"/>
<keyword evidence="1" id="KW-1133">Transmembrane helix</keyword>
<evidence type="ECO:0000313" key="3">
    <source>
        <dbReference type="Proteomes" id="UP001218218"/>
    </source>
</evidence>
<comment type="caution">
    <text evidence="2">The sequence shown here is derived from an EMBL/GenBank/DDBJ whole genome shotgun (WGS) entry which is preliminary data.</text>
</comment>
<feature type="transmembrane region" description="Helical" evidence="1">
    <location>
        <begin position="163"/>
        <end position="180"/>
    </location>
</feature>
<reference evidence="2" key="1">
    <citation type="submission" date="2023-03" db="EMBL/GenBank/DDBJ databases">
        <title>Massive genome expansion in bonnet fungi (Mycena s.s.) driven by repeated elements and novel gene families across ecological guilds.</title>
        <authorList>
            <consortium name="Lawrence Berkeley National Laboratory"/>
            <person name="Harder C.B."/>
            <person name="Miyauchi S."/>
            <person name="Viragh M."/>
            <person name="Kuo A."/>
            <person name="Thoen E."/>
            <person name="Andreopoulos B."/>
            <person name="Lu D."/>
            <person name="Skrede I."/>
            <person name="Drula E."/>
            <person name="Henrissat B."/>
            <person name="Morin E."/>
            <person name="Kohler A."/>
            <person name="Barry K."/>
            <person name="LaButti K."/>
            <person name="Morin E."/>
            <person name="Salamov A."/>
            <person name="Lipzen A."/>
            <person name="Mereny Z."/>
            <person name="Hegedus B."/>
            <person name="Baldrian P."/>
            <person name="Stursova M."/>
            <person name="Weitz H."/>
            <person name="Taylor A."/>
            <person name="Grigoriev I.V."/>
            <person name="Nagy L.G."/>
            <person name="Martin F."/>
            <person name="Kauserud H."/>
        </authorList>
    </citation>
    <scope>NUCLEOTIDE SEQUENCE</scope>
    <source>
        <strain evidence="2">CBHHK002</strain>
    </source>
</reference>
<feature type="transmembrane region" description="Helical" evidence="1">
    <location>
        <begin position="121"/>
        <end position="143"/>
    </location>
</feature>
<keyword evidence="3" id="KW-1185">Reference proteome</keyword>
<organism evidence="2 3">
    <name type="scientific">Mycena albidolilacea</name>
    <dbReference type="NCBI Taxonomy" id="1033008"/>
    <lineage>
        <taxon>Eukaryota</taxon>
        <taxon>Fungi</taxon>
        <taxon>Dikarya</taxon>
        <taxon>Basidiomycota</taxon>
        <taxon>Agaricomycotina</taxon>
        <taxon>Agaricomycetes</taxon>
        <taxon>Agaricomycetidae</taxon>
        <taxon>Agaricales</taxon>
        <taxon>Marasmiineae</taxon>
        <taxon>Mycenaceae</taxon>
        <taxon>Mycena</taxon>
    </lineage>
</organism>
<keyword evidence="1" id="KW-0812">Transmembrane</keyword>
<dbReference type="EMBL" id="JARIHO010000067">
    <property type="protein sequence ID" value="KAJ7314370.1"/>
    <property type="molecule type" value="Genomic_DNA"/>
</dbReference>
<keyword evidence="1" id="KW-0472">Membrane</keyword>
<dbReference type="Proteomes" id="UP001218218">
    <property type="component" value="Unassembled WGS sequence"/>
</dbReference>
<feature type="transmembrane region" description="Helical" evidence="1">
    <location>
        <begin position="87"/>
        <end position="109"/>
    </location>
</feature>
<dbReference type="AlphaFoldDB" id="A0AAD7EE29"/>
<evidence type="ECO:0000256" key="1">
    <source>
        <dbReference type="SAM" id="Phobius"/>
    </source>
</evidence>
<name>A0AAD7EE29_9AGAR</name>
<gene>
    <name evidence="2" type="ORF">DFH08DRAFT_895285</name>
</gene>
<feature type="transmembrane region" description="Helical" evidence="1">
    <location>
        <begin position="54"/>
        <end position="75"/>
    </location>
</feature>
<protein>
    <submittedName>
        <fullName evidence="2">Uncharacterized protein</fullName>
    </submittedName>
</protein>
<accession>A0AAD7EE29</accession>